<sequence length="161" mass="18975">MGRIIMRKRFLIISILLAFSIVLTSCIPNTMTEQTRSKKEEKIEIFDSNNKKIVETEEQEVLDYFGNLTGMSVENINDKNFDNYFKEIPDDAIESYHFMLTSKRKDKKATEIDFYIYENYPYITMVGMPMIPSSLTWELSKEDLNDLKDKVQELKDANDKR</sequence>
<proteinExistence type="predicted"/>
<gene>
    <name evidence="1" type="ORF">HMPREF1863_01230</name>
</gene>
<comment type="caution">
    <text evidence="1">The sequence shown here is derived from an EMBL/GenBank/DDBJ whole genome shotgun (WGS) entry which is preliminary data.</text>
</comment>
<name>A0A134AE15_9FIRM</name>
<dbReference type="PATRIC" id="fig|755172.3.peg.1195"/>
<dbReference type="PROSITE" id="PS51257">
    <property type="entry name" value="PROKAR_LIPOPROTEIN"/>
    <property type="match status" value="1"/>
</dbReference>
<organism evidence="1 2">
    <name type="scientific">Aedoeadaptatus coxii</name>
    <dbReference type="NCBI Taxonomy" id="755172"/>
    <lineage>
        <taxon>Bacteria</taxon>
        <taxon>Bacillati</taxon>
        <taxon>Bacillota</taxon>
        <taxon>Tissierellia</taxon>
        <taxon>Tissierellales</taxon>
        <taxon>Peptoniphilaceae</taxon>
        <taxon>Aedoeadaptatus</taxon>
    </lineage>
</organism>
<dbReference type="EMBL" id="LSDG01000038">
    <property type="protein sequence ID" value="KXB65895.1"/>
    <property type="molecule type" value="Genomic_DNA"/>
</dbReference>
<evidence type="ECO:0000313" key="1">
    <source>
        <dbReference type="EMBL" id="KXB65895.1"/>
    </source>
</evidence>
<dbReference type="AlphaFoldDB" id="A0A134AE15"/>
<accession>A0A134AE15</accession>
<evidence type="ECO:0000313" key="2">
    <source>
        <dbReference type="Proteomes" id="UP000070442"/>
    </source>
</evidence>
<reference evidence="2" key="1">
    <citation type="submission" date="2016-01" db="EMBL/GenBank/DDBJ databases">
        <authorList>
            <person name="Mitreva M."/>
            <person name="Pepin K.H."/>
            <person name="Mihindukulasuriya K.A."/>
            <person name="Fulton R."/>
            <person name="Fronick C."/>
            <person name="O'Laughlin M."/>
            <person name="Miner T."/>
            <person name="Herter B."/>
            <person name="Rosa B.A."/>
            <person name="Cordes M."/>
            <person name="Tomlinson C."/>
            <person name="Wollam A."/>
            <person name="Palsikar V.B."/>
            <person name="Mardis E.R."/>
            <person name="Wilson R.K."/>
        </authorList>
    </citation>
    <scope>NUCLEOTIDE SEQUENCE [LARGE SCALE GENOMIC DNA]</scope>
    <source>
        <strain evidence="2">DNF00729</strain>
    </source>
</reference>
<keyword evidence="2" id="KW-1185">Reference proteome</keyword>
<dbReference type="Proteomes" id="UP000070442">
    <property type="component" value="Unassembled WGS sequence"/>
</dbReference>
<dbReference type="STRING" id="755172.HMPREF1863_01230"/>
<protein>
    <submittedName>
        <fullName evidence="1">Uncharacterized protein</fullName>
    </submittedName>
</protein>